<sequence length="98" mass="10303">MVRQIAGGGERQLLFGVNFTVVLSIAVNSELPSTGGIERAAVKQVIGAQGHIPPGQQGAAATAIADTEHGELHIPPGFQFILVNQCASRVEHQIAPRR</sequence>
<reference evidence="1 2" key="1">
    <citation type="submission" date="2015-03" db="EMBL/GenBank/DDBJ databases">
        <authorList>
            <consortium name="Pathogen Informatics"/>
            <person name="Murphy D."/>
        </authorList>
    </citation>
    <scope>NUCLEOTIDE SEQUENCE [LARGE SCALE GENOMIC DNA]</scope>
    <source>
        <strain evidence="1 2">IP08791</strain>
    </source>
</reference>
<protein>
    <submittedName>
        <fullName evidence="1">Uncharacterized protein</fullName>
    </submittedName>
</protein>
<name>A0ABM9SWF2_YERAL</name>
<proteinExistence type="predicted"/>
<comment type="caution">
    <text evidence="1">The sequence shown here is derived from an EMBL/GenBank/DDBJ whole genome shotgun (WGS) entry which is preliminary data.</text>
</comment>
<accession>A0ABM9SWF2</accession>
<dbReference type="EMBL" id="CQEH01000015">
    <property type="protein sequence ID" value="CNL39225.1"/>
    <property type="molecule type" value="Genomic_DNA"/>
</dbReference>
<evidence type="ECO:0000313" key="1">
    <source>
        <dbReference type="EMBL" id="CNL39225.1"/>
    </source>
</evidence>
<dbReference type="Proteomes" id="UP000038647">
    <property type="component" value="Unassembled WGS sequence"/>
</dbReference>
<organism evidence="1 2">
    <name type="scientific">Yersinia aldovae</name>
    <dbReference type="NCBI Taxonomy" id="29483"/>
    <lineage>
        <taxon>Bacteria</taxon>
        <taxon>Pseudomonadati</taxon>
        <taxon>Pseudomonadota</taxon>
        <taxon>Gammaproteobacteria</taxon>
        <taxon>Enterobacterales</taxon>
        <taxon>Yersiniaceae</taxon>
        <taxon>Yersinia</taxon>
    </lineage>
</organism>
<evidence type="ECO:0000313" key="2">
    <source>
        <dbReference type="Proteomes" id="UP000038647"/>
    </source>
</evidence>
<keyword evidence="2" id="KW-1185">Reference proteome</keyword>
<gene>
    <name evidence="1" type="ORF">ERS137966_03098</name>
</gene>